<reference evidence="2 3" key="1">
    <citation type="submission" date="2016-10" db="EMBL/GenBank/DDBJ databases">
        <authorList>
            <person name="de Groot N.N."/>
        </authorList>
    </citation>
    <scope>NUCLEOTIDE SEQUENCE [LARGE SCALE GENOMIC DNA]</scope>
    <source>
        <strain evidence="2 3">CGMCC 1.8894</strain>
    </source>
</reference>
<dbReference type="Proteomes" id="UP000198539">
    <property type="component" value="Unassembled WGS sequence"/>
</dbReference>
<feature type="compositionally biased region" description="Polar residues" evidence="1">
    <location>
        <begin position="245"/>
        <end position="254"/>
    </location>
</feature>
<feature type="region of interest" description="Disordered" evidence="1">
    <location>
        <begin position="235"/>
        <end position="254"/>
    </location>
</feature>
<proteinExistence type="predicted"/>
<name>A0A1H3FM69_9RHOB</name>
<evidence type="ECO:0000256" key="1">
    <source>
        <dbReference type="SAM" id="MobiDB-lite"/>
    </source>
</evidence>
<dbReference type="STRING" id="564137.SAMN04488238_14311"/>
<dbReference type="EMBL" id="FNOM01000043">
    <property type="protein sequence ID" value="SDX91985.1"/>
    <property type="molecule type" value="Genomic_DNA"/>
</dbReference>
<organism evidence="2 3">
    <name type="scientific">Roseicitreum antarcticum</name>
    <dbReference type="NCBI Taxonomy" id="564137"/>
    <lineage>
        <taxon>Bacteria</taxon>
        <taxon>Pseudomonadati</taxon>
        <taxon>Pseudomonadota</taxon>
        <taxon>Alphaproteobacteria</taxon>
        <taxon>Rhodobacterales</taxon>
        <taxon>Paracoccaceae</taxon>
        <taxon>Roseicitreum</taxon>
    </lineage>
</organism>
<evidence type="ECO:0000313" key="3">
    <source>
        <dbReference type="Proteomes" id="UP000198539"/>
    </source>
</evidence>
<gene>
    <name evidence="2" type="ORF">SAMN04488238_14311</name>
</gene>
<feature type="region of interest" description="Disordered" evidence="1">
    <location>
        <begin position="95"/>
        <end position="114"/>
    </location>
</feature>
<protein>
    <submittedName>
        <fullName evidence="2">Uncharacterized protein</fullName>
    </submittedName>
</protein>
<dbReference type="AlphaFoldDB" id="A0A1H3FM69"/>
<accession>A0A1H3FM69</accession>
<feature type="compositionally biased region" description="Pro residues" evidence="1">
    <location>
        <begin position="101"/>
        <end position="112"/>
    </location>
</feature>
<sequence length="254" mass="26987">MGWDEIGAIGDDVRALQDKIARRSMAVQALVDFKAALVESGIEPVVTYEDGRRIGVALDLGDLSVPGAPLADQPRHISQGGLTESCPDLAVRDEVSEAAPQPEPPEAPPAAPPDELVTGPWSPEEEAIARDMMNRGKTGGHVATRLRRPLPGTNKKLQAMRVRDQGAGKASVAVVWTPKLDLEMVDALASRVTVPVLSEAMGIPVADITARWRELLPQGAKLADQHALLNRLRDEVQGDEVSGDEAQNGNAAAS</sequence>
<keyword evidence="3" id="KW-1185">Reference proteome</keyword>
<evidence type="ECO:0000313" key="2">
    <source>
        <dbReference type="EMBL" id="SDX91985.1"/>
    </source>
</evidence>